<proteinExistence type="predicted"/>
<evidence type="ECO:0000256" key="4">
    <source>
        <dbReference type="ARBA" id="ARBA00023242"/>
    </source>
</evidence>
<comment type="subcellular location">
    <subcellularLocation>
        <location evidence="1">Nucleus</location>
    </subcellularLocation>
</comment>
<dbReference type="Gene3D" id="3.60.20.10">
    <property type="entry name" value="Glutamine Phosphoribosylpyrophosphate, subunit 1, domain 1"/>
    <property type="match status" value="1"/>
</dbReference>
<evidence type="ECO:0000313" key="7">
    <source>
        <dbReference type="Proteomes" id="UP000479000"/>
    </source>
</evidence>
<keyword evidence="3" id="KW-0647">Proteasome</keyword>
<comment type="subunit">
    <text evidence="5">The 26S proteasome consists of a 20S proteasome core and two 19S regulatory subunits. The 20S proteasome core is composed of 28 subunits that are arranged in four stacked rings, resulting in a barrel-shaped structure. The two end rings are each formed by seven alpha subunits, and the two central rings are each formed by seven beta subunits. The catalytic chamber with the active sites is on the inside of the barrel.</text>
</comment>
<dbReference type="GO" id="GO:0051603">
    <property type="term" value="P:proteolysis involved in protein catabolic process"/>
    <property type="evidence" value="ECO:0007669"/>
    <property type="project" value="InterPro"/>
</dbReference>
<dbReference type="PROSITE" id="PS51476">
    <property type="entry name" value="PROTEASOME_BETA_2"/>
    <property type="match status" value="1"/>
</dbReference>
<evidence type="ECO:0000313" key="6">
    <source>
        <dbReference type="EMBL" id="CAA9996623.1"/>
    </source>
</evidence>
<dbReference type="AlphaFoldDB" id="A0A6H5G2B8"/>
<dbReference type="GO" id="GO:0005737">
    <property type="term" value="C:cytoplasm"/>
    <property type="evidence" value="ECO:0007669"/>
    <property type="project" value="TreeGrafter"/>
</dbReference>
<organism evidence="6 7">
    <name type="scientific">Nesidiocoris tenuis</name>
    <dbReference type="NCBI Taxonomy" id="355587"/>
    <lineage>
        <taxon>Eukaryota</taxon>
        <taxon>Metazoa</taxon>
        <taxon>Ecdysozoa</taxon>
        <taxon>Arthropoda</taxon>
        <taxon>Hexapoda</taxon>
        <taxon>Insecta</taxon>
        <taxon>Pterygota</taxon>
        <taxon>Neoptera</taxon>
        <taxon>Paraneoptera</taxon>
        <taxon>Hemiptera</taxon>
        <taxon>Heteroptera</taxon>
        <taxon>Panheteroptera</taxon>
        <taxon>Cimicomorpha</taxon>
        <taxon>Miridae</taxon>
        <taxon>Dicyphina</taxon>
        <taxon>Nesidiocoris</taxon>
    </lineage>
</organism>
<dbReference type="InterPro" id="IPR029055">
    <property type="entry name" value="Ntn_hydrolases_N"/>
</dbReference>
<dbReference type="OrthoDB" id="268479at2759"/>
<keyword evidence="4" id="KW-0539">Nucleus</keyword>
<dbReference type="EMBL" id="CADCXU010004688">
    <property type="protein sequence ID" value="CAA9996623.1"/>
    <property type="molecule type" value="Genomic_DNA"/>
</dbReference>
<dbReference type="Proteomes" id="UP000479000">
    <property type="component" value="Unassembled WGS sequence"/>
</dbReference>
<reference evidence="6 7" key="1">
    <citation type="submission" date="2020-02" db="EMBL/GenBank/DDBJ databases">
        <authorList>
            <person name="Ferguson B K."/>
        </authorList>
    </citation>
    <scope>NUCLEOTIDE SEQUENCE [LARGE SCALE GENOMIC DNA]</scope>
</reference>
<dbReference type="GO" id="GO:0005634">
    <property type="term" value="C:nucleus"/>
    <property type="evidence" value="ECO:0007669"/>
    <property type="project" value="UniProtKB-SubCell"/>
</dbReference>
<sequence length="216" mass="24017">MSKEWSPYSENGGSLVAIAGDDFTIVASDTRLSTGFQIYTRNQSKLFKLGSTSVLASSGCWCDTLSLTKLVATRMKMYMYEHNKEMTTSAVAQMLSILLYYKRFFPYYTSNILAGLDSEGKGIVYSYDPIGHMEVNKFVAAGSAGHLLQPLLDNQLGFSNMENAAPLSYSLEKALSVIKDSFISAAERDIYTGDRIHLMIITKDGTKEDTFELRKD</sequence>
<dbReference type="PANTHER" id="PTHR32194">
    <property type="entry name" value="METALLOPROTEASE TLDD"/>
    <property type="match status" value="1"/>
</dbReference>
<dbReference type="GO" id="GO:0005839">
    <property type="term" value="C:proteasome core complex"/>
    <property type="evidence" value="ECO:0007669"/>
    <property type="project" value="InterPro"/>
</dbReference>
<dbReference type="SUPFAM" id="SSF56235">
    <property type="entry name" value="N-terminal nucleophile aminohydrolases (Ntn hydrolases)"/>
    <property type="match status" value="1"/>
</dbReference>
<evidence type="ECO:0000256" key="5">
    <source>
        <dbReference type="ARBA" id="ARBA00026071"/>
    </source>
</evidence>
<keyword evidence="7" id="KW-1185">Reference proteome</keyword>
<evidence type="ECO:0000256" key="1">
    <source>
        <dbReference type="ARBA" id="ARBA00004123"/>
    </source>
</evidence>
<keyword evidence="2" id="KW-0963">Cytoplasm</keyword>
<dbReference type="PANTHER" id="PTHR32194:SF2">
    <property type="entry name" value="PROTEASOME SUBUNIT BETA TYPE-1"/>
    <property type="match status" value="1"/>
</dbReference>
<dbReference type="InterPro" id="IPR023333">
    <property type="entry name" value="Proteasome_suB-type"/>
</dbReference>
<dbReference type="InterPro" id="IPR001353">
    <property type="entry name" value="Proteasome_sua/b"/>
</dbReference>
<dbReference type="CDD" id="cd03757">
    <property type="entry name" value="proteasome_beta_type_1"/>
    <property type="match status" value="1"/>
</dbReference>
<evidence type="ECO:0000256" key="2">
    <source>
        <dbReference type="ARBA" id="ARBA00022490"/>
    </source>
</evidence>
<accession>A0A6H5G2B8</accession>
<gene>
    <name evidence="6" type="ORF">NTEN_LOCUS3104</name>
</gene>
<protein>
    <recommendedName>
        <fullName evidence="8">Proteasome subunit beta</fullName>
    </recommendedName>
</protein>
<name>A0A6H5G2B8_9HEMI</name>
<dbReference type="FunFam" id="3.60.20.10:FF:000027">
    <property type="entry name" value="Proteasome subunit beta type-6"/>
    <property type="match status" value="1"/>
</dbReference>
<dbReference type="Pfam" id="PF00227">
    <property type="entry name" value="Proteasome"/>
    <property type="match status" value="1"/>
</dbReference>
<evidence type="ECO:0000256" key="3">
    <source>
        <dbReference type="ARBA" id="ARBA00022942"/>
    </source>
</evidence>
<evidence type="ECO:0008006" key="8">
    <source>
        <dbReference type="Google" id="ProtNLM"/>
    </source>
</evidence>